<feature type="chain" id="PRO_5044693536" evidence="1">
    <location>
        <begin position="22"/>
        <end position="50"/>
    </location>
</feature>
<keyword evidence="7" id="KW-1185">Reference proteome</keyword>
<reference evidence="2 7" key="1">
    <citation type="submission" date="2020-12" db="EMBL/GenBank/DDBJ databases">
        <title>Concerted genomic and epigenomic changes stabilize Arabidopsis allopolyploids.</title>
        <authorList>
            <person name="Chen Z."/>
        </authorList>
    </citation>
    <scope>NUCLEOTIDE SEQUENCE [LARGE SCALE GENOMIC DNA]</scope>
    <source>
        <strain evidence="2">As9502</strain>
        <tissue evidence="2">Leaf</tissue>
    </source>
</reference>
<evidence type="ECO:0000313" key="3">
    <source>
        <dbReference type="EMBL" id="KAG7539087.1"/>
    </source>
</evidence>
<dbReference type="EMBL" id="JAEFBJ010000013">
    <property type="protein sequence ID" value="KAG7539087.1"/>
    <property type="molecule type" value="Genomic_DNA"/>
</dbReference>
<evidence type="ECO:0000313" key="2">
    <source>
        <dbReference type="EMBL" id="KAG7539086.1"/>
    </source>
</evidence>
<name>A0A8T1XVX9_ARASU</name>
<accession>A0A8T1XVX9</accession>
<dbReference type="AlphaFoldDB" id="A0A8T1XVX9"/>
<dbReference type="Proteomes" id="UP000694251">
    <property type="component" value="Chromosome 13"/>
</dbReference>
<dbReference type="EMBL" id="JAEFBJ010000010">
    <property type="protein sequence ID" value="KAG7565195.1"/>
    <property type="molecule type" value="Genomic_DNA"/>
</dbReference>
<proteinExistence type="predicted"/>
<dbReference type="Proteomes" id="UP000694251">
    <property type="component" value="Chromosome 10"/>
</dbReference>
<evidence type="ECO:0000313" key="4">
    <source>
        <dbReference type="EMBL" id="KAG7539255.1"/>
    </source>
</evidence>
<feature type="signal peptide" evidence="1">
    <location>
        <begin position="1"/>
        <end position="21"/>
    </location>
</feature>
<dbReference type="EMBL" id="JAEFBJ010000013">
    <property type="protein sequence ID" value="KAG7539255.1"/>
    <property type="molecule type" value="Genomic_DNA"/>
</dbReference>
<dbReference type="EMBL" id="JAEFBJ010000013">
    <property type="protein sequence ID" value="KAG7539086.1"/>
    <property type="molecule type" value="Genomic_DNA"/>
</dbReference>
<protein>
    <submittedName>
        <fullName evidence="2">Uncharacterized protein</fullName>
    </submittedName>
</protein>
<comment type="caution">
    <text evidence="2">The sequence shown here is derived from an EMBL/GenBank/DDBJ whole genome shotgun (WGS) entry which is preliminary data.</text>
</comment>
<evidence type="ECO:0000313" key="6">
    <source>
        <dbReference type="EMBL" id="KAG7583452.1"/>
    </source>
</evidence>
<sequence>MEDYTFLLSFLVLFLDSLVFAEPHSTYLVSLKNSADLEKKKEQFLSEETE</sequence>
<evidence type="ECO:0000313" key="7">
    <source>
        <dbReference type="Proteomes" id="UP000694251"/>
    </source>
</evidence>
<dbReference type="Proteomes" id="UP000694251">
    <property type="component" value="Chromosome 8"/>
</dbReference>
<evidence type="ECO:0000256" key="1">
    <source>
        <dbReference type="SAM" id="SignalP"/>
    </source>
</evidence>
<organism evidence="2 7">
    <name type="scientific">Arabidopsis suecica</name>
    <name type="common">Swedish thale-cress</name>
    <name type="synonym">Cardaminopsis suecica</name>
    <dbReference type="NCBI Taxonomy" id="45249"/>
    <lineage>
        <taxon>Eukaryota</taxon>
        <taxon>Viridiplantae</taxon>
        <taxon>Streptophyta</taxon>
        <taxon>Embryophyta</taxon>
        <taxon>Tracheophyta</taxon>
        <taxon>Spermatophyta</taxon>
        <taxon>Magnoliopsida</taxon>
        <taxon>eudicotyledons</taxon>
        <taxon>Gunneridae</taxon>
        <taxon>Pentapetalae</taxon>
        <taxon>rosids</taxon>
        <taxon>malvids</taxon>
        <taxon>Brassicales</taxon>
        <taxon>Brassicaceae</taxon>
        <taxon>Camelineae</taxon>
        <taxon>Arabidopsis</taxon>
    </lineage>
</organism>
<gene>
    <name evidence="6" type="ORF">ISN44_As08g029630</name>
    <name evidence="5" type="ORF">ISN44_As10g019080</name>
    <name evidence="2" type="ORF">ISN44_As13g027670</name>
    <name evidence="3" type="ORF">ISN44_As13g027680</name>
    <name evidence="4" type="ORF">ISN44_As13g029220</name>
</gene>
<evidence type="ECO:0000313" key="5">
    <source>
        <dbReference type="EMBL" id="KAG7565195.1"/>
    </source>
</evidence>
<dbReference type="EMBL" id="JAEFBJ010000008">
    <property type="protein sequence ID" value="KAG7583452.1"/>
    <property type="molecule type" value="Genomic_DNA"/>
</dbReference>
<keyword evidence="1" id="KW-0732">Signal</keyword>